<evidence type="ECO:0000256" key="1">
    <source>
        <dbReference type="SAM" id="MobiDB-lite"/>
    </source>
</evidence>
<gene>
    <name evidence="2" type="ORF">SKAU_G00087100</name>
</gene>
<evidence type="ECO:0000313" key="3">
    <source>
        <dbReference type="Proteomes" id="UP001152622"/>
    </source>
</evidence>
<dbReference type="Proteomes" id="UP001152622">
    <property type="component" value="Chromosome 3"/>
</dbReference>
<keyword evidence="3" id="KW-1185">Reference proteome</keyword>
<name>A0A9Q1FW47_SYNKA</name>
<organism evidence="2 3">
    <name type="scientific">Synaphobranchus kaupii</name>
    <name type="common">Kaup's arrowtooth eel</name>
    <dbReference type="NCBI Taxonomy" id="118154"/>
    <lineage>
        <taxon>Eukaryota</taxon>
        <taxon>Metazoa</taxon>
        <taxon>Chordata</taxon>
        <taxon>Craniata</taxon>
        <taxon>Vertebrata</taxon>
        <taxon>Euteleostomi</taxon>
        <taxon>Actinopterygii</taxon>
        <taxon>Neopterygii</taxon>
        <taxon>Teleostei</taxon>
        <taxon>Anguilliformes</taxon>
        <taxon>Synaphobranchidae</taxon>
        <taxon>Synaphobranchus</taxon>
    </lineage>
</organism>
<proteinExistence type="predicted"/>
<feature type="region of interest" description="Disordered" evidence="1">
    <location>
        <begin position="54"/>
        <end position="83"/>
    </location>
</feature>
<feature type="compositionally biased region" description="Basic and acidic residues" evidence="1">
    <location>
        <begin position="54"/>
        <end position="75"/>
    </location>
</feature>
<accession>A0A9Q1FW47</accession>
<evidence type="ECO:0000313" key="2">
    <source>
        <dbReference type="EMBL" id="KAJ8368682.1"/>
    </source>
</evidence>
<protein>
    <submittedName>
        <fullName evidence="2">Uncharacterized protein</fullName>
    </submittedName>
</protein>
<dbReference type="EMBL" id="JAINUF010000003">
    <property type="protein sequence ID" value="KAJ8368682.1"/>
    <property type="molecule type" value="Genomic_DNA"/>
</dbReference>
<feature type="region of interest" description="Disordered" evidence="1">
    <location>
        <begin position="13"/>
        <end position="34"/>
    </location>
</feature>
<comment type="caution">
    <text evidence="2">The sequence shown here is derived from an EMBL/GenBank/DDBJ whole genome shotgun (WGS) entry which is preliminary data.</text>
</comment>
<dbReference type="AlphaFoldDB" id="A0A9Q1FW47"/>
<sequence>MWGWAHWMVQSGTLDSRPLPSKRSPPPSLRDMSGSVYGLKTKKYLAALSITELKRQRRSSDRTAADTFPHPDQKPSHSALCAH</sequence>
<reference evidence="2" key="1">
    <citation type="journal article" date="2023" name="Science">
        <title>Genome structures resolve the early diversification of teleost fishes.</title>
        <authorList>
            <person name="Parey E."/>
            <person name="Louis A."/>
            <person name="Montfort J."/>
            <person name="Bouchez O."/>
            <person name="Roques C."/>
            <person name="Iampietro C."/>
            <person name="Lluch J."/>
            <person name="Castinel A."/>
            <person name="Donnadieu C."/>
            <person name="Desvignes T."/>
            <person name="Floi Bucao C."/>
            <person name="Jouanno E."/>
            <person name="Wen M."/>
            <person name="Mejri S."/>
            <person name="Dirks R."/>
            <person name="Jansen H."/>
            <person name="Henkel C."/>
            <person name="Chen W.J."/>
            <person name="Zahm M."/>
            <person name="Cabau C."/>
            <person name="Klopp C."/>
            <person name="Thompson A.W."/>
            <person name="Robinson-Rechavi M."/>
            <person name="Braasch I."/>
            <person name="Lecointre G."/>
            <person name="Bobe J."/>
            <person name="Postlethwait J.H."/>
            <person name="Berthelot C."/>
            <person name="Roest Crollius H."/>
            <person name="Guiguen Y."/>
        </authorList>
    </citation>
    <scope>NUCLEOTIDE SEQUENCE</scope>
    <source>
        <strain evidence="2">WJC10195</strain>
    </source>
</reference>